<evidence type="ECO:0000313" key="14">
    <source>
        <dbReference type="Proteomes" id="UP000053317"/>
    </source>
</evidence>
<dbReference type="GO" id="GO:0000139">
    <property type="term" value="C:Golgi membrane"/>
    <property type="evidence" value="ECO:0007669"/>
    <property type="project" value="UniProtKB-SubCell"/>
</dbReference>
<evidence type="ECO:0000256" key="1">
    <source>
        <dbReference type="ARBA" id="ARBA00002978"/>
    </source>
</evidence>
<accession>A0A0G2FTP9</accession>
<reference evidence="13 14" key="1">
    <citation type="submission" date="2015-05" db="EMBL/GenBank/DDBJ databases">
        <title>Distinctive expansion of gene families associated with plant cell wall degradation and secondary metabolism in the genomes of grapevine trunk pathogens.</title>
        <authorList>
            <person name="Lawrence D.P."/>
            <person name="Travadon R."/>
            <person name="Rolshausen P.E."/>
            <person name="Baumgartner K."/>
        </authorList>
    </citation>
    <scope>NUCLEOTIDE SEQUENCE [LARGE SCALE GENOMIC DNA]</scope>
    <source>
        <strain evidence="13">UCRPC4</strain>
    </source>
</reference>
<evidence type="ECO:0000256" key="10">
    <source>
        <dbReference type="SAM" id="MobiDB-lite"/>
    </source>
</evidence>
<sequence>MPADYTSTARALALPVESARSPSPSFLRPPWNPPRRSNSTAGSRSIYSSHTRIRSTSLRDNVINNAEKAARRINATFMKLSLLQRILVVIAAVVLNVLLILFLIFNEKIFTKLAPLSERWKDTTGGWTILWAMVFATAFPPIIGYGMCGTIAGFVYGVWEGWFIYASATVAGSFCSFLVSRTVLRKYVERLVKNDKRFAALTLTLKHDGLKLLCMIRLCPLPYSISNGAISTFPTVHPVMYALATALVSPKLLIHVFIGSRLGAIGKSGEKMTAGTKALNWLSIIFGVVVGFTTGVYIYRRTTARAKELEAEERATVHRHGGIPRPEFHDDPEAQIAASTIANRESPGTGTFDNDDAPDYFDSELASPNPNDTKQADQESYRDEFTDDEDPDDVFGRGDGDEEETIGLHKARSEGGGRLSR</sequence>
<dbReference type="Pfam" id="PF09335">
    <property type="entry name" value="VTT_dom"/>
    <property type="match status" value="1"/>
</dbReference>
<feature type="region of interest" description="Disordered" evidence="10">
    <location>
        <begin position="16"/>
        <end position="46"/>
    </location>
</feature>
<organism evidence="13 14">
    <name type="scientific">Phaeomoniella chlamydospora</name>
    <name type="common">Phaeoacremonium chlamydosporum</name>
    <dbReference type="NCBI Taxonomy" id="158046"/>
    <lineage>
        <taxon>Eukaryota</taxon>
        <taxon>Fungi</taxon>
        <taxon>Dikarya</taxon>
        <taxon>Ascomycota</taxon>
        <taxon>Pezizomycotina</taxon>
        <taxon>Eurotiomycetes</taxon>
        <taxon>Chaetothyriomycetidae</taxon>
        <taxon>Phaeomoniellales</taxon>
        <taxon>Phaeomoniellaceae</taxon>
        <taxon>Phaeomoniella</taxon>
    </lineage>
</organism>
<evidence type="ECO:0000256" key="6">
    <source>
        <dbReference type="ARBA" id="ARBA00022692"/>
    </source>
</evidence>
<feature type="domain" description="VTT" evidence="12">
    <location>
        <begin position="150"/>
        <end position="260"/>
    </location>
</feature>
<proteinExistence type="inferred from homology"/>
<feature type="compositionally biased region" description="Acidic residues" evidence="10">
    <location>
        <begin position="353"/>
        <end position="362"/>
    </location>
</feature>
<comment type="subcellular location">
    <subcellularLocation>
        <location evidence="2">Golgi apparatus membrane</location>
        <topology evidence="2">Multi-pass membrane protein</topology>
    </subcellularLocation>
</comment>
<dbReference type="AlphaFoldDB" id="A0A0G2FTP9"/>
<evidence type="ECO:0000256" key="5">
    <source>
        <dbReference type="ARBA" id="ARBA00020673"/>
    </source>
</evidence>
<dbReference type="Proteomes" id="UP000053317">
    <property type="component" value="Unassembled WGS sequence"/>
</dbReference>
<evidence type="ECO:0000256" key="4">
    <source>
        <dbReference type="ARBA" id="ARBA00013533"/>
    </source>
</evidence>
<comment type="caution">
    <text evidence="13">The sequence shown here is derived from an EMBL/GenBank/DDBJ whole genome shotgun (WGS) entry which is preliminary data.</text>
</comment>
<evidence type="ECO:0000256" key="2">
    <source>
        <dbReference type="ARBA" id="ARBA00004653"/>
    </source>
</evidence>
<evidence type="ECO:0000256" key="3">
    <source>
        <dbReference type="ARBA" id="ARBA00008640"/>
    </source>
</evidence>
<evidence type="ECO:0000256" key="9">
    <source>
        <dbReference type="ARBA" id="ARBA00023136"/>
    </source>
</evidence>
<comment type="function">
    <text evidence="1">Golgi membrane protein involved in vesicular trafficking and spindle migration.</text>
</comment>
<reference evidence="13 14" key="2">
    <citation type="submission" date="2015-05" db="EMBL/GenBank/DDBJ databases">
        <authorList>
            <person name="Morales-Cruz A."/>
            <person name="Amrine K.C."/>
            <person name="Cantu D."/>
        </authorList>
    </citation>
    <scope>NUCLEOTIDE SEQUENCE [LARGE SCALE GENOMIC DNA]</scope>
    <source>
        <strain evidence="13">UCRPC4</strain>
    </source>
</reference>
<evidence type="ECO:0000313" key="13">
    <source>
        <dbReference type="EMBL" id="KKY15283.1"/>
    </source>
</evidence>
<keyword evidence="8" id="KW-0333">Golgi apparatus</keyword>
<comment type="similarity">
    <text evidence="3">Belongs to the TVP38/TMEM64 family.</text>
</comment>
<feature type="transmembrane region" description="Helical" evidence="11">
    <location>
        <begin position="126"/>
        <end position="156"/>
    </location>
</feature>
<dbReference type="InterPro" id="IPR051076">
    <property type="entry name" value="Golgi_membrane_TVP38/TMEM64"/>
</dbReference>
<feature type="compositionally biased region" description="Polar residues" evidence="10">
    <location>
        <begin position="342"/>
        <end position="352"/>
    </location>
</feature>
<name>A0A0G2FTP9_PHACM</name>
<dbReference type="PANTHER" id="PTHR47549:SF1">
    <property type="entry name" value="GOLGI APPARATUS MEMBRANE PROTEIN TVP38"/>
    <property type="match status" value="1"/>
</dbReference>
<dbReference type="InterPro" id="IPR032816">
    <property type="entry name" value="VTT_dom"/>
</dbReference>
<keyword evidence="14" id="KW-1185">Reference proteome</keyword>
<evidence type="ECO:0000256" key="8">
    <source>
        <dbReference type="ARBA" id="ARBA00023034"/>
    </source>
</evidence>
<dbReference type="GO" id="GO:0016192">
    <property type="term" value="P:vesicle-mediated transport"/>
    <property type="evidence" value="ECO:0007669"/>
    <property type="project" value="TreeGrafter"/>
</dbReference>
<protein>
    <recommendedName>
        <fullName evidence="4">Golgi apparatus membrane protein TVP38</fullName>
    </recommendedName>
    <alternativeName>
        <fullName evidence="5">Golgi apparatus membrane protein tvp38</fullName>
    </alternativeName>
</protein>
<feature type="transmembrane region" description="Helical" evidence="11">
    <location>
        <begin position="239"/>
        <end position="258"/>
    </location>
</feature>
<evidence type="ECO:0000256" key="11">
    <source>
        <dbReference type="SAM" id="Phobius"/>
    </source>
</evidence>
<feature type="transmembrane region" description="Helical" evidence="11">
    <location>
        <begin position="278"/>
        <end position="299"/>
    </location>
</feature>
<keyword evidence="7 11" id="KW-1133">Transmembrane helix</keyword>
<gene>
    <name evidence="13" type="ORF">UCRPC4_g06394</name>
</gene>
<dbReference type="GO" id="GO:0000022">
    <property type="term" value="P:mitotic spindle elongation"/>
    <property type="evidence" value="ECO:0007669"/>
    <property type="project" value="TreeGrafter"/>
</dbReference>
<dbReference type="EMBL" id="LCWF01000191">
    <property type="protein sequence ID" value="KKY15283.1"/>
    <property type="molecule type" value="Genomic_DNA"/>
</dbReference>
<feature type="compositionally biased region" description="Basic and acidic residues" evidence="10">
    <location>
        <begin position="374"/>
        <end position="384"/>
    </location>
</feature>
<dbReference type="PANTHER" id="PTHR47549">
    <property type="entry name" value="GOLGI APPARATUS MEMBRANE PROTEIN TVP38-RELATED"/>
    <property type="match status" value="1"/>
</dbReference>
<feature type="region of interest" description="Disordered" evidence="10">
    <location>
        <begin position="342"/>
        <end position="421"/>
    </location>
</feature>
<evidence type="ECO:0000256" key="7">
    <source>
        <dbReference type="ARBA" id="ARBA00022989"/>
    </source>
</evidence>
<feature type="transmembrane region" description="Helical" evidence="11">
    <location>
        <begin position="162"/>
        <end position="184"/>
    </location>
</feature>
<keyword evidence="6 11" id="KW-0812">Transmembrane</keyword>
<dbReference type="OrthoDB" id="166803at2759"/>
<evidence type="ECO:0000259" key="12">
    <source>
        <dbReference type="Pfam" id="PF09335"/>
    </source>
</evidence>
<keyword evidence="9 11" id="KW-0472">Membrane</keyword>
<feature type="transmembrane region" description="Helical" evidence="11">
    <location>
        <begin position="86"/>
        <end position="105"/>
    </location>
</feature>